<dbReference type="PANTHER" id="PTHR48228:SF2">
    <property type="entry name" value="E-CINNAMOYL-COA:R-PHENYLLACTATE COA TRANSFERASE LARGE SUBUNIT"/>
    <property type="match status" value="1"/>
</dbReference>
<proteinExistence type="predicted"/>
<evidence type="ECO:0000313" key="2">
    <source>
        <dbReference type="Proteomes" id="UP000323380"/>
    </source>
</evidence>
<name>A0A5D0NDS1_9ACTN</name>
<dbReference type="AlphaFoldDB" id="A0A5D0NDS1"/>
<dbReference type="InterPro" id="IPR044855">
    <property type="entry name" value="CoA-Trfase_III_dom3_sf"/>
</dbReference>
<protein>
    <submittedName>
        <fullName evidence="1">CoA transferase</fullName>
    </submittedName>
</protein>
<keyword evidence="1" id="KW-0808">Transferase</keyword>
<dbReference type="InterPro" id="IPR023606">
    <property type="entry name" value="CoA-Trfase_III_dom_1_sf"/>
</dbReference>
<dbReference type="RefSeq" id="WP_067887952.1">
    <property type="nucleotide sequence ID" value="NZ_VSFG01000008.1"/>
</dbReference>
<sequence>MDGIFDGVRVLEVATWTFVPAAAAVLADFGADVVKVEHPLRGDPQRGLSTGGITPTLDGVSVTMEQTNRGKRSVGLDIARPEGRELLLEMAARCDVFMTSFLPGNRAKLGIDLEDIRAVNPDVIYVRADAVGPAGPDAGKPGYDMSAFWARSGIAHALTEEGAERPTRQRPGFGDKTGAMNLAFGVAAALYRRATTGTPSEVDVSLLATALWVNSSDVVYSKAIGGDFSRREVKVPNPISHVYRTADDRWIALLMLESDRWWGPLCRHLGRDGLAADPRFATAADRTANSAECVAELAAAFGSATLAEWRERLGPVKGPWEPVQTLPEVLDDPQVAANGYVTDVKHPTGQDITLVRAPVRFDGRQPELRPAPEAAAHTEEVLLELGRDWPEIARLKEIGAIA</sequence>
<accession>A0A5D0NDS1</accession>
<dbReference type="PANTHER" id="PTHR48228">
    <property type="entry name" value="SUCCINYL-COA--D-CITRAMALATE COA-TRANSFERASE"/>
    <property type="match status" value="1"/>
</dbReference>
<keyword evidence="2" id="KW-1185">Reference proteome</keyword>
<gene>
    <name evidence="1" type="ORF">FXF69_31560</name>
</gene>
<dbReference type="EMBL" id="VSFG01000008">
    <property type="protein sequence ID" value="TYB42355.1"/>
    <property type="molecule type" value="Genomic_DNA"/>
</dbReference>
<dbReference type="InterPro" id="IPR050509">
    <property type="entry name" value="CoA-transferase_III"/>
</dbReference>
<comment type="caution">
    <text evidence="1">The sequence shown here is derived from an EMBL/GenBank/DDBJ whole genome shotgun (WGS) entry which is preliminary data.</text>
</comment>
<organism evidence="1 2">
    <name type="scientific">Actinomadura chibensis</name>
    <dbReference type="NCBI Taxonomy" id="392828"/>
    <lineage>
        <taxon>Bacteria</taxon>
        <taxon>Bacillati</taxon>
        <taxon>Actinomycetota</taxon>
        <taxon>Actinomycetes</taxon>
        <taxon>Streptosporangiales</taxon>
        <taxon>Thermomonosporaceae</taxon>
        <taxon>Actinomadura</taxon>
    </lineage>
</organism>
<dbReference type="STRING" id="1220554.GCA_001552135_01878"/>
<dbReference type="SUPFAM" id="SSF89796">
    <property type="entry name" value="CoA-transferase family III (CaiB/BaiF)"/>
    <property type="match status" value="1"/>
</dbReference>
<dbReference type="Pfam" id="PF02515">
    <property type="entry name" value="CoA_transf_3"/>
    <property type="match status" value="1"/>
</dbReference>
<reference evidence="1 2" key="1">
    <citation type="submission" date="2019-08" db="EMBL/GenBank/DDBJ databases">
        <title>Actinomadura sp. nov. CYP1-5 isolated from mountain soil.</title>
        <authorList>
            <person name="Songsumanus A."/>
            <person name="Kuncharoen N."/>
            <person name="Kudo T."/>
            <person name="Yuki M."/>
            <person name="Igarashi Y."/>
            <person name="Tanasupawat S."/>
        </authorList>
    </citation>
    <scope>NUCLEOTIDE SEQUENCE [LARGE SCALE GENOMIC DNA]</scope>
    <source>
        <strain evidence="1 2">JCM 14158</strain>
    </source>
</reference>
<dbReference type="Gene3D" id="3.30.1540.10">
    <property type="entry name" value="formyl-coa transferase, domain 3"/>
    <property type="match status" value="1"/>
</dbReference>
<dbReference type="GO" id="GO:0016740">
    <property type="term" value="F:transferase activity"/>
    <property type="evidence" value="ECO:0007669"/>
    <property type="project" value="UniProtKB-KW"/>
</dbReference>
<evidence type="ECO:0000313" key="1">
    <source>
        <dbReference type="EMBL" id="TYB42355.1"/>
    </source>
</evidence>
<dbReference type="InterPro" id="IPR003673">
    <property type="entry name" value="CoA-Trfase_fam_III"/>
</dbReference>
<dbReference type="Gene3D" id="3.40.50.10540">
    <property type="entry name" value="Crotonobetainyl-coa:carnitine coa-transferase, domain 1"/>
    <property type="match status" value="1"/>
</dbReference>
<dbReference type="Proteomes" id="UP000323380">
    <property type="component" value="Unassembled WGS sequence"/>
</dbReference>